<protein>
    <submittedName>
        <fullName evidence="1">Uncharacterized protein</fullName>
    </submittedName>
</protein>
<comment type="caution">
    <text evidence="1">The sequence shown here is derived from an EMBL/GenBank/DDBJ whole genome shotgun (WGS) entry which is preliminary data.</text>
</comment>
<gene>
    <name evidence="1" type="ORF">FNYG_14077</name>
</gene>
<accession>A0A2K0UTQ3</accession>
<dbReference type="EMBL" id="MTQA01000312">
    <property type="protein sequence ID" value="PNP61160.1"/>
    <property type="molecule type" value="Genomic_DNA"/>
</dbReference>
<dbReference type="AlphaFoldDB" id="A0A2K0UTQ3"/>
<proteinExistence type="predicted"/>
<reference evidence="1 2" key="1">
    <citation type="submission" date="2017-06" db="EMBL/GenBank/DDBJ databases">
        <title>Genome of Fusarium nygamai isolate CS10214.</title>
        <authorList>
            <person name="Gardiner D.M."/>
            <person name="Obanor F."/>
            <person name="Kazan K."/>
        </authorList>
    </citation>
    <scope>NUCLEOTIDE SEQUENCE [LARGE SCALE GENOMIC DNA]</scope>
    <source>
        <strain evidence="1 2">CS10214</strain>
    </source>
</reference>
<evidence type="ECO:0000313" key="2">
    <source>
        <dbReference type="Proteomes" id="UP000236664"/>
    </source>
</evidence>
<sequence>MTSSQLSELEVETASLDWQSENEIMYLTESLSVSAEKAFKLVFKVDDQISED</sequence>
<keyword evidence="2" id="KW-1185">Reference proteome</keyword>
<organism evidence="1 2">
    <name type="scientific">Gibberella nygamai</name>
    <name type="common">Bean root rot disease fungus</name>
    <name type="synonym">Fusarium nygamai</name>
    <dbReference type="NCBI Taxonomy" id="42673"/>
    <lineage>
        <taxon>Eukaryota</taxon>
        <taxon>Fungi</taxon>
        <taxon>Dikarya</taxon>
        <taxon>Ascomycota</taxon>
        <taxon>Pezizomycotina</taxon>
        <taxon>Sordariomycetes</taxon>
        <taxon>Hypocreomycetidae</taxon>
        <taxon>Hypocreales</taxon>
        <taxon>Nectriaceae</taxon>
        <taxon>Fusarium</taxon>
        <taxon>Fusarium fujikuroi species complex</taxon>
    </lineage>
</organism>
<dbReference type="Proteomes" id="UP000236664">
    <property type="component" value="Unassembled WGS sequence"/>
</dbReference>
<name>A0A2K0UTQ3_GIBNY</name>
<evidence type="ECO:0000313" key="1">
    <source>
        <dbReference type="EMBL" id="PNP61160.1"/>
    </source>
</evidence>